<dbReference type="SMART" id="SM00271">
    <property type="entry name" value="DnaJ"/>
    <property type="match status" value="1"/>
</dbReference>
<dbReference type="SUPFAM" id="SSF46565">
    <property type="entry name" value="Chaperone J-domain"/>
    <property type="match status" value="1"/>
</dbReference>
<sequence length="375" mass="42323">MNSYFSKQALVTLLQRYQTSDMYIADRFPPQKLQNAVAYFPIPRQSVIVGLIDCTVFGSCKVGLAITLDGFIWKNDWATETHQTSLTWDQLLQCENTLRAVNSDIEFYPGIRFGMAGCSMTPAAFIQLCLAIIDLLSRQTESQPVQNEDQQLDEQYLIFIGAIAVLLAKFAKIDGAITQNEIEYIEETFDELSGGDPSTKSMLITIFNKSKDEQVDINEVLEHLISNIPCSEPAESQDMLLSLYVTHWELAMVDGKLSAIKHALLQELPNMLGLPMSVYHNASKQFLGIQSSENKTQSRQTQNTSDLHASYFALLGCNPNCTDDELRMAYRRKVSSLHPDKLQSKALADELLQFANEQVQKINHAYAEIVKYRNR</sequence>
<feature type="domain" description="J" evidence="1">
    <location>
        <begin position="310"/>
        <end position="375"/>
    </location>
</feature>
<organism evidence="2 3">
    <name type="scientific">Undibacterium luofuense</name>
    <dbReference type="NCBI Taxonomy" id="2828733"/>
    <lineage>
        <taxon>Bacteria</taxon>
        <taxon>Pseudomonadati</taxon>
        <taxon>Pseudomonadota</taxon>
        <taxon>Betaproteobacteria</taxon>
        <taxon>Burkholderiales</taxon>
        <taxon>Oxalobacteraceae</taxon>
        <taxon>Undibacterium</taxon>
    </lineage>
</organism>
<accession>A0A941I881</accession>
<dbReference type="Proteomes" id="UP000680067">
    <property type="component" value="Unassembled WGS sequence"/>
</dbReference>
<dbReference type="InterPro" id="IPR036869">
    <property type="entry name" value="J_dom_sf"/>
</dbReference>
<gene>
    <name evidence="2" type="ORF">KDM89_10635</name>
</gene>
<dbReference type="InterPro" id="IPR029024">
    <property type="entry name" value="TerB-like"/>
</dbReference>
<name>A0A941I881_9BURK</name>
<dbReference type="InterPro" id="IPR007791">
    <property type="entry name" value="DjlA_N"/>
</dbReference>
<dbReference type="CDD" id="cd07177">
    <property type="entry name" value="terB_like"/>
    <property type="match status" value="1"/>
</dbReference>
<comment type="caution">
    <text evidence="2">The sequence shown here is derived from an EMBL/GenBank/DDBJ whole genome shotgun (WGS) entry which is preliminary data.</text>
</comment>
<dbReference type="InterPro" id="IPR001623">
    <property type="entry name" value="DnaJ_domain"/>
</dbReference>
<protein>
    <submittedName>
        <fullName evidence="2">TerB family tellurite resistance protein</fullName>
    </submittedName>
</protein>
<reference evidence="2" key="1">
    <citation type="submission" date="2021-04" db="EMBL/GenBank/DDBJ databases">
        <title>novel species isolated from subtropical streams in China.</title>
        <authorList>
            <person name="Lu H."/>
        </authorList>
    </citation>
    <scope>NUCLEOTIDE SEQUENCE</scope>
    <source>
        <strain evidence="2">LFS511W</strain>
    </source>
</reference>
<dbReference type="Pfam" id="PF00226">
    <property type="entry name" value="DnaJ"/>
    <property type="match status" value="1"/>
</dbReference>
<evidence type="ECO:0000259" key="1">
    <source>
        <dbReference type="PROSITE" id="PS50076"/>
    </source>
</evidence>
<evidence type="ECO:0000313" key="2">
    <source>
        <dbReference type="EMBL" id="MBR7782603.1"/>
    </source>
</evidence>
<dbReference type="PROSITE" id="PS50076">
    <property type="entry name" value="DNAJ_2"/>
    <property type="match status" value="1"/>
</dbReference>
<dbReference type="RefSeq" id="WP_212687918.1">
    <property type="nucleotide sequence ID" value="NZ_JAGSPN010000007.1"/>
</dbReference>
<dbReference type="Gene3D" id="1.10.287.110">
    <property type="entry name" value="DnaJ domain"/>
    <property type="match status" value="1"/>
</dbReference>
<dbReference type="CDD" id="cd06257">
    <property type="entry name" value="DnaJ"/>
    <property type="match status" value="1"/>
</dbReference>
<proteinExistence type="predicted"/>
<dbReference type="Pfam" id="PF05099">
    <property type="entry name" value="TerB"/>
    <property type="match status" value="1"/>
</dbReference>
<keyword evidence="3" id="KW-1185">Reference proteome</keyword>
<dbReference type="EMBL" id="JAGSPN010000007">
    <property type="protein sequence ID" value="MBR7782603.1"/>
    <property type="molecule type" value="Genomic_DNA"/>
</dbReference>
<dbReference type="Gene3D" id="1.10.3680.10">
    <property type="entry name" value="TerB-like"/>
    <property type="match status" value="1"/>
</dbReference>
<dbReference type="SUPFAM" id="SSF158682">
    <property type="entry name" value="TerB-like"/>
    <property type="match status" value="1"/>
</dbReference>
<dbReference type="AlphaFoldDB" id="A0A941I881"/>
<evidence type="ECO:0000313" key="3">
    <source>
        <dbReference type="Proteomes" id="UP000680067"/>
    </source>
</evidence>